<keyword evidence="1" id="KW-0812">Transmembrane</keyword>
<proteinExistence type="predicted"/>
<organism evidence="2 3">
    <name type="scientific">Starmerella bacillaris</name>
    <name type="common">Yeast</name>
    <name type="synonym">Candida zemplinina</name>
    <dbReference type="NCBI Taxonomy" id="1247836"/>
    <lineage>
        <taxon>Eukaryota</taxon>
        <taxon>Fungi</taxon>
        <taxon>Dikarya</taxon>
        <taxon>Ascomycota</taxon>
        <taxon>Saccharomycotina</taxon>
        <taxon>Dipodascomycetes</taxon>
        <taxon>Dipodascales</taxon>
        <taxon>Trichomonascaceae</taxon>
        <taxon>Starmerella</taxon>
    </lineage>
</organism>
<keyword evidence="1" id="KW-1133">Transmembrane helix</keyword>
<dbReference type="AlphaFoldDB" id="A0AAV5RDA6"/>
<feature type="transmembrane region" description="Helical" evidence="1">
    <location>
        <begin position="68"/>
        <end position="88"/>
    </location>
</feature>
<evidence type="ECO:0000313" key="2">
    <source>
        <dbReference type="EMBL" id="GMM49133.1"/>
    </source>
</evidence>
<gene>
    <name evidence="2" type="ORF">DASB73_000910</name>
</gene>
<name>A0AAV5RDA6_STABA</name>
<dbReference type="EMBL" id="BTGC01000001">
    <property type="protein sequence ID" value="GMM49133.1"/>
    <property type="molecule type" value="Genomic_DNA"/>
</dbReference>
<sequence>MCGVQKFSASKMQQQQDRKIIIEAMVRFEFYCVSLLFFMLIAFCWSRGASAWTDLLTGHGNKEGATTVIILTAAVAANTLFVMLLLAAPVTYIPNVWRNYPSCLE</sequence>
<reference evidence="2 3" key="1">
    <citation type="journal article" date="2023" name="Elife">
        <title>Identification of key yeast species and microbe-microbe interactions impacting larval growth of Drosophila in the wild.</title>
        <authorList>
            <person name="Mure A."/>
            <person name="Sugiura Y."/>
            <person name="Maeda R."/>
            <person name="Honda K."/>
            <person name="Sakurai N."/>
            <person name="Takahashi Y."/>
            <person name="Watada M."/>
            <person name="Katoh T."/>
            <person name="Gotoh A."/>
            <person name="Gotoh Y."/>
            <person name="Taniguchi I."/>
            <person name="Nakamura K."/>
            <person name="Hayashi T."/>
            <person name="Katayama T."/>
            <person name="Uemura T."/>
            <person name="Hattori Y."/>
        </authorList>
    </citation>
    <scope>NUCLEOTIDE SEQUENCE [LARGE SCALE GENOMIC DNA]</scope>
    <source>
        <strain evidence="2 3">SB-73</strain>
    </source>
</reference>
<evidence type="ECO:0000256" key="1">
    <source>
        <dbReference type="SAM" id="Phobius"/>
    </source>
</evidence>
<protein>
    <recommendedName>
        <fullName evidence="4">PGG domain-containing protein</fullName>
    </recommendedName>
</protein>
<keyword evidence="3" id="KW-1185">Reference proteome</keyword>
<keyword evidence="1" id="KW-0472">Membrane</keyword>
<evidence type="ECO:0000313" key="3">
    <source>
        <dbReference type="Proteomes" id="UP001362899"/>
    </source>
</evidence>
<accession>A0AAV5RDA6</accession>
<dbReference type="Proteomes" id="UP001362899">
    <property type="component" value="Unassembled WGS sequence"/>
</dbReference>
<evidence type="ECO:0008006" key="4">
    <source>
        <dbReference type="Google" id="ProtNLM"/>
    </source>
</evidence>
<feature type="transmembrane region" description="Helical" evidence="1">
    <location>
        <begin position="28"/>
        <end position="48"/>
    </location>
</feature>
<comment type="caution">
    <text evidence="2">The sequence shown here is derived from an EMBL/GenBank/DDBJ whole genome shotgun (WGS) entry which is preliminary data.</text>
</comment>